<dbReference type="GO" id="GO:0016746">
    <property type="term" value="F:acyltransferase activity"/>
    <property type="evidence" value="ECO:0007669"/>
    <property type="project" value="UniProtKB-KW"/>
</dbReference>
<feature type="domain" description="Phospholipid/glycerol acyltransferase" evidence="3">
    <location>
        <begin position="42"/>
        <end position="156"/>
    </location>
</feature>
<dbReference type="CDD" id="cd07989">
    <property type="entry name" value="LPLAT_AGPAT-like"/>
    <property type="match status" value="1"/>
</dbReference>
<evidence type="ECO:0000256" key="2">
    <source>
        <dbReference type="ARBA" id="ARBA00023315"/>
    </source>
</evidence>
<evidence type="ECO:0000256" key="1">
    <source>
        <dbReference type="ARBA" id="ARBA00022679"/>
    </source>
</evidence>
<dbReference type="InterPro" id="IPR002123">
    <property type="entry name" value="Plipid/glycerol_acylTrfase"/>
</dbReference>
<evidence type="ECO:0000313" key="5">
    <source>
        <dbReference type="Proteomes" id="UP001164693"/>
    </source>
</evidence>
<dbReference type="PANTHER" id="PTHR10434">
    <property type="entry name" value="1-ACYL-SN-GLYCEROL-3-PHOSPHATE ACYLTRANSFERASE"/>
    <property type="match status" value="1"/>
</dbReference>
<accession>A0ABY7K005</accession>
<protein>
    <submittedName>
        <fullName evidence="4">1-acyl-sn-glycerol-3-phosphate acyltransferase</fullName>
    </submittedName>
</protein>
<dbReference type="Pfam" id="PF01553">
    <property type="entry name" value="Acyltransferase"/>
    <property type="match status" value="1"/>
</dbReference>
<reference evidence="4" key="1">
    <citation type="submission" date="2022-05" db="EMBL/GenBank/DDBJ databases">
        <title>Jatrophihabitans sp. SB3-54 whole genome sequence.</title>
        <authorList>
            <person name="Suh M.K."/>
            <person name="Eom M.K."/>
            <person name="Kim J.S."/>
            <person name="Kim H.S."/>
            <person name="Do H.E."/>
            <person name="Shin Y.K."/>
            <person name="Lee J.-S."/>
        </authorList>
    </citation>
    <scope>NUCLEOTIDE SEQUENCE</scope>
    <source>
        <strain evidence="4">SB3-54</strain>
    </source>
</reference>
<dbReference type="SMART" id="SM00563">
    <property type="entry name" value="PlsC"/>
    <property type="match status" value="1"/>
</dbReference>
<dbReference type="SUPFAM" id="SSF69593">
    <property type="entry name" value="Glycerol-3-phosphate (1)-acyltransferase"/>
    <property type="match status" value="1"/>
</dbReference>
<organism evidence="4 5">
    <name type="scientific">Jatrophihabitans cynanchi</name>
    <dbReference type="NCBI Taxonomy" id="2944128"/>
    <lineage>
        <taxon>Bacteria</taxon>
        <taxon>Bacillati</taxon>
        <taxon>Actinomycetota</taxon>
        <taxon>Actinomycetes</taxon>
        <taxon>Jatrophihabitantales</taxon>
        <taxon>Jatrophihabitantaceae</taxon>
        <taxon>Jatrophihabitans</taxon>
    </lineage>
</organism>
<name>A0ABY7K005_9ACTN</name>
<dbReference type="PANTHER" id="PTHR10434:SF11">
    <property type="entry name" value="1-ACYL-SN-GLYCEROL-3-PHOSPHATE ACYLTRANSFERASE"/>
    <property type="match status" value="1"/>
</dbReference>
<evidence type="ECO:0000259" key="3">
    <source>
        <dbReference type="SMART" id="SM00563"/>
    </source>
</evidence>
<dbReference type="EMBL" id="CP097463">
    <property type="protein sequence ID" value="WAX58178.1"/>
    <property type="molecule type" value="Genomic_DNA"/>
</dbReference>
<dbReference type="RefSeq" id="WP_269444728.1">
    <property type="nucleotide sequence ID" value="NZ_CP097463.1"/>
</dbReference>
<proteinExistence type="predicted"/>
<keyword evidence="5" id="KW-1185">Reference proteome</keyword>
<dbReference type="Proteomes" id="UP001164693">
    <property type="component" value="Chromosome"/>
</dbReference>
<keyword evidence="1" id="KW-0808">Transferase</keyword>
<sequence>MSATPAPLPIGYRLVVGATTPFMLWSRIRVTGTEDLPTHGPTLLVANHDSNWDPVTIAYAARHRRQVRALAKAELWKNPLVAKVLDNMGQIPIERGRNNMAAMAAAEQVLRDGGCIGVFPEGTRSRGKVLKARSGAGRLVRAVPDTVIVCARVTGTAGPVWRPGGTRIAVHFFRPAGGQRKPDEPSAALMIRLLAEIRAEAPPVGR</sequence>
<keyword evidence="2 4" id="KW-0012">Acyltransferase</keyword>
<evidence type="ECO:0000313" key="4">
    <source>
        <dbReference type="EMBL" id="WAX58178.1"/>
    </source>
</evidence>
<gene>
    <name evidence="4" type="ORF">M6B22_05275</name>
</gene>